<dbReference type="RefSeq" id="WP_147869753.1">
    <property type="nucleotide sequence ID" value="NZ_CP036264.1"/>
</dbReference>
<feature type="transmembrane region" description="Helical" evidence="1">
    <location>
        <begin position="122"/>
        <end position="141"/>
    </location>
</feature>
<keyword evidence="1" id="KW-0812">Transmembrane</keyword>
<reference evidence="2 3" key="1">
    <citation type="submission" date="2019-02" db="EMBL/GenBank/DDBJ databases">
        <title>Planctomycetal bacteria perform biofilm scaping via a novel small molecule.</title>
        <authorList>
            <person name="Jeske O."/>
            <person name="Boedeker C."/>
            <person name="Wiegand S."/>
            <person name="Breitling P."/>
            <person name="Kallscheuer N."/>
            <person name="Jogler M."/>
            <person name="Rohde M."/>
            <person name="Petersen J."/>
            <person name="Medema M.H."/>
            <person name="Surup F."/>
            <person name="Jogler C."/>
        </authorList>
    </citation>
    <scope>NUCLEOTIDE SEQUENCE [LARGE SCALE GENOMIC DNA]</scope>
    <source>
        <strain evidence="2 3">Mal15</strain>
    </source>
</reference>
<dbReference type="Proteomes" id="UP000321353">
    <property type="component" value="Chromosome"/>
</dbReference>
<dbReference type="AlphaFoldDB" id="A0A5B9MHC8"/>
<name>A0A5B9MHC8_9BACT</name>
<keyword evidence="1" id="KW-0472">Membrane</keyword>
<dbReference type="KEGG" id="smam:Mal15_45990"/>
<keyword evidence="1" id="KW-1133">Transmembrane helix</keyword>
<organism evidence="2 3">
    <name type="scientific">Stieleria maiorica</name>
    <dbReference type="NCBI Taxonomy" id="2795974"/>
    <lineage>
        <taxon>Bacteria</taxon>
        <taxon>Pseudomonadati</taxon>
        <taxon>Planctomycetota</taxon>
        <taxon>Planctomycetia</taxon>
        <taxon>Pirellulales</taxon>
        <taxon>Pirellulaceae</taxon>
        <taxon>Stieleria</taxon>
    </lineage>
</organism>
<gene>
    <name evidence="2" type="ORF">Mal15_45990</name>
</gene>
<evidence type="ECO:0000313" key="2">
    <source>
        <dbReference type="EMBL" id="QEG00529.1"/>
    </source>
</evidence>
<proteinExistence type="predicted"/>
<accession>A0A5B9MHC8</accession>
<sequence length="215" mass="24956">MELLDQLRGADSIRLPKKTSVPNDLQTICLRCLAREPDRRYPTANALAEDLDRFLRSEPIRARRDSLWDRFTRWVRHRKRIMDAAAGIIVVQLILTAWVLWCFVLADRAYEGETLWRVRYEGLRVLVVFSLPLFASAWHIAKERRWAIYAALPFAFGGQTLIPLFVLMGKIEMMQDMYSRSPYFEMTNMGLILFSGITQSILLAFALHSSRSRCA</sequence>
<evidence type="ECO:0000256" key="1">
    <source>
        <dbReference type="SAM" id="Phobius"/>
    </source>
</evidence>
<feature type="transmembrane region" description="Helical" evidence="1">
    <location>
        <begin position="84"/>
        <end position="106"/>
    </location>
</feature>
<protein>
    <recommendedName>
        <fullName evidence="4">Serine/threonine protein kinase</fullName>
    </recommendedName>
</protein>
<feature type="transmembrane region" description="Helical" evidence="1">
    <location>
        <begin position="189"/>
        <end position="207"/>
    </location>
</feature>
<keyword evidence="3" id="KW-1185">Reference proteome</keyword>
<evidence type="ECO:0000313" key="3">
    <source>
        <dbReference type="Proteomes" id="UP000321353"/>
    </source>
</evidence>
<dbReference type="EMBL" id="CP036264">
    <property type="protein sequence ID" value="QEG00529.1"/>
    <property type="molecule type" value="Genomic_DNA"/>
</dbReference>
<feature type="transmembrane region" description="Helical" evidence="1">
    <location>
        <begin position="148"/>
        <end position="169"/>
    </location>
</feature>
<evidence type="ECO:0008006" key="4">
    <source>
        <dbReference type="Google" id="ProtNLM"/>
    </source>
</evidence>